<reference evidence="6" key="1">
    <citation type="submission" date="2025-08" db="UniProtKB">
        <authorList>
            <consortium name="Ensembl"/>
        </authorList>
    </citation>
    <scope>IDENTIFICATION</scope>
</reference>
<dbReference type="GO" id="GO:0016491">
    <property type="term" value="F:oxidoreductase activity"/>
    <property type="evidence" value="ECO:0007669"/>
    <property type="project" value="UniProtKB-KW"/>
</dbReference>
<evidence type="ECO:0000256" key="2">
    <source>
        <dbReference type="ARBA" id="ARBA00023002"/>
    </source>
</evidence>
<evidence type="ECO:0000256" key="1">
    <source>
        <dbReference type="ARBA" id="ARBA00006484"/>
    </source>
</evidence>
<dbReference type="PROSITE" id="PS00061">
    <property type="entry name" value="ADH_SHORT"/>
    <property type="match status" value="1"/>
</dbReference>
<sequence length="107" mass="11878">MIKRRQGHIVAISSIQGKISIPFRSAYAASKHATQAFFDCLRAEMEQYEIEVTVISPGYIHTNLSVNAVTADGSKYGDKPSTSLQTWNRETLLFTSGLLEPGKSWTQ</sequence>
<dbReference type="AlphaFoldDB" id="A0A8C9KLD2"/>
<dbReference type="GeneTree" id="ENSGT00940000158171"/>
<evidence type="ECO:0000256" key="3">
    <source>
        <dbReference type="ARBA" id="ARBA00037096"/>
    </source>
</evidence>
<dbReference type="PRINTS" id="PR00081">
    <property type="entry name" value="GDHRDH"/>
</dbReference>
<evidence type="ECO:0000256" key="5">
    <source>
        <dbReference type="ARBA" id="ARBA00043014"/>
    </source>
</evidence>
<evidence type="ECO:0000313" key="7">
    <source>
        <dbReference type="Proteomes" id="UP000675900"/>
    </source>
</evidence>
<comment type="function">
    <text evidence="3">Putative oxidoreductase.</text>
</comment>
<gene>
    <name evidence="6" type="primary">DHRS7B</name>
</gene>
<dbReference type="SUPFAM" id="SSF51735">
    <property type="entry name" value="NAD(P)-binding Rossmann-fold domains"/>
    <property type="match status" value="1"/>
</dbReference>
<accession>A0A8C9KLD2</accession>
<evidence type="ECO:0000256" key="4">
    <source>
        <dbReference type="ARBA" id="ARBA00040419"/>
    </source>
</evidence>
<dbReference type="Ensembl" id="ENSPTIT00000028206.1">
    <property type="protein sequence ID" value="ENSPTIP00000023740.1"/>
    <property type="gene ID" value="ENSPTIG00000020089.1"/>
</dbReference>
<dbReference type="PANTHER" id="PTHR44196:SF1">
    <property type="entry name" value="DEHYDROGENASE_REDUCTASE SDR FAMILY MEMBER 7B"/>
    <property type="match status" value="1"/>
</dbReference>
<dbReference type="GO" id="GO:0016020">
    <property type="term" value="C:membrane"/>
    <property type="evidence" value="ECO:0007669"/>
    <property type="project" value="TreeGrafter"/>
</dbReference>
<reference evidence="6" key="2">
    <citation type="submission" date="2025-09" db="UniProtKB">
        <authorList>
            <consortium name="Ensembl"/>
        </authorList>
    </citation>
    <scope>IDENTIFICATION</scope>
</reference>
<keyword evidence="7" id="KW-1185">Reference proteome</keyword>
<protein>
    <recommendedName>
        <fullName evidence="4">Dehydrogenase/reductase SDR family member 7B</fullName>
    </recommendedName>
    <alternativeName>
        <fullName evidence="5">Short-chain dehydrogenase/reductase family 32C member 1</fullName>
    </alternativeName>
</protein>
<dbReference type="Gene3D" id="3.40.50.720">
    <property type="entry name" value="NAD(P)-binding Rossmann-like Domain"/>
    <property type="match status" value="1"/>
</dbReference>
<dbReference type="Proteomes" id="UP000675900">
    <property type="component" value="Unassembled WGS sequence"/>
</dbReference>
<keyword evidence="2" id="KW-0560">Oxidoreductase</keyword>
<name>A0A8C9KLD2_PANTA</name>
<dbReference type="Pfam" id="PF00106">
    <property type="entry name" value="adh_short"/>
    <property type="match status" value="1"/>
</dbReference>
<comment type="similarity">
    <text evidence="1">Belongs to the short-chain dehydrogenases/reductases (SDR) family.</text>
</comment>
<dbReference type="InterPro" id="IPR036291">
    <property type="entry name" value="NAD(P)-bd_dom_sf"/>
</dbReference>
<proteinExistence type="inferred from homology"/>
<organism evidence="6 7">
    <name type="scientific">Panthera tigris altaica</name>
    <name type="common">Siberian tiger</name>
    <dbReference type="NCBI Taxonomy" id="74533"/>
    <lineage>
        <taxon>Eukaryota</taxon>
        <taxon>Metazoa</taxon>
        <taxon>Chordata</taxon>
        <taxon>Craniata</taxon>
        <taxon>Vertebrata</taxon>
        <taxon>Euteleostomi</taxon>
        <taxon>Mammalia</taxon>
        <taxon>Eutheria</taxon>
        <taxon>Laurasiatheria</taxon>
        <taxon>Carnivora</taxon>
        <taxon>Feliformia</taxon>
        <taxon>Felidae</taxon>
        <taxon>Pantherinae</taxon>
        <taxon>Panthera</taxon>
    </lineage>
</organism>
<dbReference type="PANTHER" id="PTHR44196">
    <property type="entry name" value="DEHYDROGENASE/REDUCTASE SDR FAMILY MEMBER 7B"/>
    <property type="match status" value="1"/>
</dbReference>
<evidence type="ECO:0000313" key="6">
    <source>
        <dbReference type="Ensembl" id="ENSPTIP00000023740.1"/>
    </source>
</evidence>
<dbReference type="InterPro" id="IPR002347">
    <property type="entry name" value="SDR_fam"/>
</dbReference>
<dbReference type="InterPro" id="IPR020904">
    <property type="entry name" value="Sc_DH/Rdtase_CS"/>
</dbReference>